<organism evidence="6 7">
    <name type="scientific">Aliiroseovarius pelagivivens</name>
    <dbReference type="NCBI Taxonomy" id="1639690"/>
    <lineage>
        <taxon>Bacteria</taxon>
        <taxon>Pseudomonadati</taxon>
        <taxon>Pseudomonadota</taxon>
        <taxon>Alphaproteobacteria</taxon>
        <taxon>Rhodobacterales</taxon>
        <taxon>Paracoccaceae</taxon>
        <taxon>Aliiroseovarius</taxon>
    </lineage>
</organism>
<evidence type="ECO:0000256" key="1">
    <source>
        <dbReference type="ARBA" id="ARBA00009437"/>
    </source>
</evidence>
<dbReference type="InterPro" id="IPR050176">
    <property type="entry name" value="LTTR"/>
</dbReference>
<dbReference type="InterPro" id="IPR036388">
    <property type="entry name" value="WH-like_DNA-bd_sf"/>
</dbReference>
<dbReference type="SUPFAM" id="SSF46785">
    <property type="entry name" value="Winged helix' DNA-binding domain"/>
    <property type="match status" value="1"/>
</dbReference>
<keyword evidence="7" id="KW-1185">Reference proteome</keyword>
<dbReference type="InterPro" id="IPR036390">
    <property type="entry name" value="WH_DNA-bd_sf"/>
</dbReference>
<reference evidence="6 7" key="1">
    <citation type="submission" date="2018-03" db="EMBL/GenBank/DDBJ databases">
        <authorList>
            <person name="Keele B.F."/>
        </authorList>
    </citation>
    <scope>NUCLEOTIDE SEQUENCE [LARGE SCALE GENOMIC DNA]</scope>
    <source>
        <strain evidence="6 7">CECT 8811</strain>
    </source>
</reference>
<dbReference type="Pfam" id="PF00126">
    <property type="entry name" value="HTH_1"/>
    <property type="match status" value="1"/>
</dbReference>
<keyword evidence="3" id="KW-0238">DNA-binding</keyword>
<dbReference type="Gene3D" id="1.10.10.10">
    <property type="entry name" value="Winged helix-like DNA-binding domain superfamily/Winged helix DNA-binding domain"/>
    <property type="match status" value="1"/>
</dbReference>
<dbReference type="PANTHER" id="PTHR30579">
    <property type="entry name" value="TRANSCRIPTIONAL REGULATOR"/>
    <property type="match status" value="1"/>
</dbReference>
<evidence type="ECO:0000256" key="2">
    <source>
        <dbReference type="ARBA" id="ARBA00023015"/>
    </source>
</evidence>
<dbReference type="PROSITE" id="PS50931">
    <property type="entry name" value="HTH_LYSR"/>
    <property type="match status" value="1"/>
</dbReference>
<dbReference type="InterPro" id="IPR000847">
    <property type="entry name" value="LysR_HTH_N"/>
</dbReference>
<feature type="domain" description="HTH lysR-type" evidence="5">
    <location>
        <begin position="9"/>
        <end position="66"/>
    </location>
</feature>
<gene>
    <name evidence="6" type="ORF">ALP8811_00552</name>
</gene>
<comment type="similarity">
    <text evidence="1">Belongs to the LysR transcriptional regulatory family.</text>
</comment>
<dbReference type="EMBL" id="OMOI01000001">
    <property type="protein sequence ID" value="SPF75561.1"/>
    <property type="molecule type" value="Genomic_DNA"/>
</dbReference>
<dbReference type="GO" id="GO:0003677">
    <property type="term" value="F:DNA binding"/>
    <property type="evidence" value="ECO:0007669"/>
    <property type="project" value="UniProtKB-KW"/>
</dbReference>
<evidence type="ECO:0000313" key="7">
    <source>
        <dbReference type="Proteomes" id="UP000244911"/>
    </source>
</evidence>
<dbReference type="Proteomes" id="UP000244911">
    <property type="component" value="Unassembled WGS sequence"/>
</dbReference>
<dbReference type="GO" id="GO:0003700">
    <property type="term" value="F:DNA-binding transcription factor activity"/>
    <property type="evidence" value="ECO:0007669"/>
    <property type="project" value="InterPro"/>
</dbReference>
<accession>A0A2R8AHN2</accession>
<evidence type="ECO:0000256" key="4">
    <source>
        <dbReference type="ARBA" id="ARBA00023163"/>
    </source>
</evidence>
<evidence type="ECO:0000313" key="6">
    <source>
        <dbReference type="EMBL" id="SPF75561.1"/>
    </source>
</evidence>
<name>A0A2R8AHN2_9RHOB</name>
<keyword evidence="4" id="KW-0804">Transcription</keyword>
<protein>
    <recommendedName>
        <fullName evidence="5">HTH lysR-type domain-containing protein</fullName>
    </recommendedName>
</protein>
<proteinExistence type="inferred from homology"/>
<evidence type="ECO:0000256" key="3">
    <source>
        <dbReference type="ARBA" id="ARBA00023125"/>
    </source>
</evidence>
<sequence>MTHRDAPALLYEMLRSFASLAQTLNLSKTVKSLGSTRQTVRRHIDHLEEYMGNPLFSFDNRQYKLTETGENALKEAEELLARGEAWLNSESRHVHGLHYLALQDGKIPYFLQQHPLTSLWDNSSELLKFGFHCWAQSQGELESPSFAKLRPYLMVFRYNQQNGDWICTEVGEKSSFATWFGWEKYRSAVGRSAVNLPSDKGYSYLLTQSFDDVANTRSVRLDHIHTHMPYGSDGIPTPSSYHRLVMACRYADGDLALATLIDRTLNVQILELPEDMRLAMPAELQMDVKPPF</sequence>
<evidence type="ECO:0000259" key="5">
    <source>
        <dbReference type="PROSITE" id="PS50931"/>
    </source>
</evidence>
<dbReference type="PANTHER" id="PTHR30579:SF3">
    <property type="entry name" value="TRANSCRIPTIONAL REGULATORY PROTEIN"/>
    <property type="match status" value="1"/>
</dbReference>
<keyword evidence="2" id="KW-0805">Transcription regulation</keyword>
<dbReference type="AlphaFoldDB" id="A0A2R8AHN2"/>